<keyword evidence="2" id="KW-1185">Reference proteome</keyword>
<organism evidence="1 2">
    <name type="scientific">Clostridium formicaceticum</name>
    <dbReference type="NCBI Taxonomy" id="1497"/>
    <lineage>
        <taxon>Bacteria</taxon>
        <taxon>Bacillati</taxon>
        <taxon>Bacillota</taxon>
        <taxon>Clostridia</taxon>
        <taxon>Eubacteriales</taxon>
        <taxon>Clostridiaceae</taxon>
        <taxon>Clostridium</taxon>
    </lineage>
</organism>
<gene>
    <name evidence="1" type="ORF">BJL90_04290</name>
</gene>
<name>A0ABM6EQN9_9CLOT</name>
<protein>
    <submittedName>
        <fullName evidence="1">Uncharacterized protein</fullName>
    </submittedName>
</protein>
<dbReference type="EMBL" id="CP017603">
    <property type="protein sequence ID" value="AOY75191.1"/>
    <property type="molecule type" value="Genomic_DNA"/>
</dbReference>
<dbReference type="Proteomes" id="UP000177894">
    <property type="component" value="Chromosome"/>
</dbReference>
<reference evidence="1 2" key="1">
    <citation type="submission" date="2016-10" db="EMBL/GenBank/DDBJ databases">
        <title>Complete Genome Sequence of Acetogen Clostridium formicoaceticum ATCC 27076.</title>
        <authorList>
            <person name="Bao T."/>
            <person name="Cheng C."/>
            <person name="Zhao J."/>
            <person name="Yang S.-T."/>
            <person name="Wang J."/>
            <person name="Wang M."/>
        </authorList>
    </citation>
    <scope>NUCLEOTIDE SEQUENCE [LARGE SCALE GENOMIC DNA]</scope>
    <source>
        <strain evidence="1 2">ATCC 27076</strain>
    </source>
</reference>
<evidence type="ECO:0000313" key="1">
    <source>
        <dbReference type="EMBL" id="AOY75191.1"/>
    </source>
</evidence>
<proteinExistence type="predicted"/>
<sequence>MSLEEAKDADIIKHVEGIQFIVDQQLEQQLMQKDLVLDYIKNWFTKKFVITQRYSSGCC</sequence>
<accession>A0ABM6EQN9</accession>
<evidence type="ECO:0000313" key="2">
    <source>
        <dbReference type="Proteomes" id="UP000177894"/>
    </source>
</evidence>